<dbReference type="GO" id="GO:0016740">
    <property type="term" value="F:transferase activity"/>
    <property type="evidence" value="ECO:0007669"/>
    <property type="project" value="UniProtKB-KW"/>
</dbReference>
<organism evidence="1 2">
    <name type="scientific">Cereibacter sphaeroides</name>
    <name type="common">Rhodobacter sphaeroides</name>
    <dbReference type="NCBI Taxonomy" id="1063"/>
    <lineage>
        <taxon>Bacteria</taxon>
        <taxon>Pseudomonadati</taxon>
        <taxon>Pseudomonadota</taxon>
        <taxon>Alphaproteobacteria</taxon>
        <taxon>Rhodobacterales</taxon>
        <taxon>Paracoccaceae</taxon>
        <taxon>Cereibacter</taxon>
    </lineage>
</organism>
<accession>A0A2W5S8C2</accession>
<dbReference type="Proteomes" id="UP000248975">
    <property type="component" value="Unassembled WGS sequence"/>
</dbReference>
<comment type="caution">
    <text evidence="1">The sequence shown here is derived from an EMBL/GenBank/DDBJ whole genome shotgun (WGS) entry which is preliminary data.</text>
</comment>
<evidence type="ECO:0000313" key="2">
    <source>
        <dbReference type="Proteomes" id="UP000248975"/>
    </source>
</evidence>
<dbReference type="EMBL" id="QFQS01000008">
    <property type="protein sequence ID" value="PZQ95345.1"/>
    <property type="molecule type" value="Genomic_DNA"/>
</dbReference>
<keyword evidence="1" id="KW-0808">Transferase</keyword>
<dbReference type="AlphaFoldDB" id="A0A2W5S8C2"/>
<protein>
    <submittedName>
        <fullName evidence="1">Nucleotidyltransferase</fullName>
    </submittedName>
</protein>
<sequence>MPFDATAPNLDFLLIATAIEMELSDRDLHVASKRYNLVAEHLQRPGGALANYMSEALVYAQGSRAIGATIVDGSSDDRFDLDAILEFRTPPSWQAKRVLDGLFDAFAGFPDVRKIVRCTRCVQLQFAFMHLDVTPMDPFAAPRQERAGNIYHSPDKGADALFRVNPYGFVQWFRQTVTLPSHQFQDQVRAMRSQISIPDRIALNAVFADAETDKLPEPIDPLRDAPQVIALKLMKRYLNLRYAPRDRKRPVSIYLSKVAAEVPLNIFGLCAQLEALASELDRRMAAALASGQRPEERNPVFRDENFNDRWPKDATDMLVFRGDLQHLLAELAHARESELSEIQEIFDQLFGERVTQQAVRKYLDGLSDKAAPAAYERGKGFLATPALVAAAVPAAGSPVAAPQVSRAPAHSFHFGFLK</sequence>
<gene>
    <name evidence="1" type="ORF">DI533_19815</name>
</gene>
<proteinExistence type="predicted"/>
<evidence type="ECO:0000313" key="1">
    <source>
        <dbReference type="EMBL" id="PZQ95345.1"/>
    </source>
</evidence>
<name>A0A2W5S8C2_CERSP</name>
<reference evidence="1 2" key="1">
    <citation type="submission" date="2017-08" db="EMBL/GenBank/DDBJ databases">
        <title>Infants hospitalized years apart are colonized by the same room-sourced microbial strains.</title>
        <authorList>
            <person name="Brooks B."/>
            <person name="Olm M.R."/>
            <person name="Firek B.A."/>
            <person name="Baker R."/>
            <person name="Thomas B.C."/>
            <person name="Morowitz M.J."/>
            <person name="Banfield J.F."/>
        </authorList>
    </citation>
    <scope>NUCLEOTIDE SEQUENCE [LARGE SCALE GENOMIC DNA]</scope>
    <source>
        <strain evidence="1">S2_003_000_R2_11</strain>
    </source>
</reference>